<comment type="caution">
    <text evidence="1">The sequence shown here is derived from an EMBL/GenBank/DDBJ whole genome shotgun (WGS) entry which is preliminary data.</text>
</comment>
<evidence type="ECO:0000313" key="2">
    <source>
        <dbReference type="Proteomes" id="UP000187412"/>
    </source>
</evidence>
<dbReference type="EMBL" id="MPTB01000024">
    <property type="protein sequence ID" value="OMD45674.1"/>
    <property type="molecule type" value="Genomic_DNA"/>
</dbReference>
<gene>
    <name evidence="1" type="ORF">BSK56_18565</name>
</gene>
<dbReference type="RefSeq" id="WP_076112214.1">
    <property type="nucleotide sequence ID" value="NZ_MPTB01000024.1"/>
</dbReference>
<keyword evidence="2" id="KW-1185">Reference proteome</keyword>
<reference evidence="1 2" key="1">
    <citation type="submission" date="2016-10" db="EMBL/GenBank/DDBJ databases">
        <title>Paenibacillus species isolates.</title>
        <authorList>
            <person name="Beno S.M."/>
        </authorList>
    </citation>
    <scope>NUCLEOTIDE SEQUENCE [LARGE SCALE GENOMIC DNA]</scope>
    <source>
        <strain evidence="1 2">FSL H7-0744</strain>
    </source>
</reference>
<dbReference type="PANTHER" id="PTHR48098">
    <property type="entry name" value="ENTEROCHELIN ESTERASE-RELATED"/>
    <property type="match status" value="1"/>
</dbReference>
<dbReference type="SUPFAM" id="SSF53474">
    <property type="entry name" value="alpha/beta-Hydrolases"/>
    <property type="match status" value="1"/>
</dbReference>
<sequence length="253" mass="28761">MEGTYRQEEIGGRSLTLYTPMSYGEEGRRFPVVYLQDDGEVMEHSLNYLEHLFITKALPELIFVGITPHDRNHEYTPWPSPALMPDRPDFGGGGGEYLKELVGRIKPYVDSRYHTLPGPEHTGLLGCSFGGLISLYGSFLYPDVFGRVGLISASFWYEGIVNYIRGQSRMMPEQRIYMYVGELEGLYKTNLQKQMVPQSRLAHELLLEQGFSEETLRFETNPIGTHDSVFFSQQLPQALHWLFGAEHAGGSRV</sequence>
<proteinExistence type="predicted"/>
<evidence type="ECO:0000313" key="1">
    <source>
        <dbReference type="EMBL" id="OMD45674.1"/>
    </source>
</evidence>
<dbReference type="InterPro" id="IPR000801">
    <property type="entry name" value="Esterase-like"/>
</dbReference>
<dbReference type="InterPro" id="IPR029058">
    <property type="entry name" value="AB_hydrolase_fold"/>
</dbReference>
<name>A0ABX3H5F9_PAEBO</name>
<dbReference type="Pfam" id="PF00756">
    <property type="entry name" value="Esterase"/>
    <property type="match status" value="1"/>
</dbReference>
<dbReference type="Gene3D" id="3.40.50.1820">
    <property type="entry name" value="alpha/beta hydrolase"/>
    <property type="match status" value="1"/>
</dbReference>
<organism evidence="1 2">
    <name type="scientific">Paenibacillus borealis</name>
    <dbReference type="NCBI Taxonomy" id="160799"/>
    <lineage>
        <taxon>Bacteria</taxon>
        <taxon>Bacillati</taxon>
        <taxon>Bacillota</taxon>
        <taxon>Bacilli</taxon>
        <taxon>Bacillales</taxon>
        <taxon>Paenibacillaceae</taxon>
        <taxon>Paenibacillus</taxon>
    </lineage>
</organism>
<dbReference type="PANTHER" id="PTHR48098:SF6">
    <property type="entry name" value="FERRI-BACILLIBACTIN ESTERASE BESA"/>
    <property type="match status" value="1"/>
</dbReference>
<dbReference type="Proteomes" id="UP000187412">
    <property type="component" value="Unassembled WGS sequence"/>
</dbReference>
<dbReference type="InterPro" id="IPR050583">
    <property type="entry name" value="Mycobacterial_A85_antigen"/>
</dbReference>
<accession>A0ABX3H5F9</accession>
<protein>
    <submittedName>
        <fullName evidence="1">Esterase</fullName>
    </submittedName>
</protein>